<evidence type="ECO:0000256" key="9">
    <source>
        <dbReference type="SAM" id="Phobius"/>
    </source>
</evidence>
<dbReference type="KEGG" id="clup:CLUP02_05499"/>
<dbReference type="GeneID" id="73339516"/>
<feature type="region of interest" description="Disordered" evidence="8">
    <location>
        <begin position="1"/>
        <end position="36"/>
    </location>
</feature>
<evidence type="ECO:0000256" key="3">
    <source>
        <dbReference type="ARBA" id="ARBA00020827"/>
    </source>
</evidence>
<keyword evidence="7 9" id="KW-0472">Membrane</keyword>
<evidence type="ECO:0000256" key="2">
    <source>
        <dbReference type="ARBA" id="ARBA00009436"/>
    </source>
</evidence>
<evidence type="ECO:0000256" key="7">
    <source>
        <dbReference type="ARBA" id="ARBA00023136"/>
    </source>
</evidence>
<accession>A0A9Q8WDS0</accession>
<dbReference type="GO" id="GO:0072546">
    <property type="term" value="C:EMC complex"/>
    <property type="evidence" value="ECO:0007669"/>
    <property type="project" value="InterPro"/>
</dbReference>
<dbReference type="InterPro" id="IPR029008">
    <property type="entry name" value="EMC6-like"/>
</dbReference>
<keyword evidence="6 9" id="KW-1133">Transmembrane helix</keyword>
<dbReference type="InterPro" id="IPR008504">
    <property type="entry name" value="Emc6"/>
</dbReference>
<dbReference type="PANTHER" id="PTHR20994:SF0">
    <property type="entry name" value="ER MEMBRANE PROTEIN COMPLEX SUBUNIT 6"/>
    <property type="match status" value="1"/>
</dbReference>
<evidence type="ECO:0000256" key="5">
    <source>
        <dbReference type="ARBA" id="ARBA00022824"/>
    </source>
</evidence>
<dbReference type="GO" id="GO:0034975">
    <property type="term" value="P:protein folding in endoplasmic reticulum"/>
    <property type="evidence" value="ECO:0007669"/>
    <property type="project" value="TreeGrafter"/>
</dbReference>
<feature type="transmembrane region" description="Helical" evidence="9">
    <location>
        <begin position="124"/>
        <end position="149"/>
    </location>
</feature>
<dbReference type="EMBL" id="CP019475">
    <property type="protein sequence ID" value="UQC80018.1"/>
    <property type="molecule type" value="Genomic_DNA"/>
</dbReference>
<reference evidence="10" key="1">
    <citation type="journal article" date="2021" name="Mol. Plant Microbe Interact.">
        <title>Complete Genome Sequence of the Plant-Pathogenic Fungus Colletotrichum lupini.</title>
        <authorList>
            <person name="Baroncelli R."/>
            <person name="Pensec F."/>
            <person name="Da Lio D."/>
            <person name="Boufleur T."/>
            <person name="Vicente I."/>
            <person name="Sarrocco S."/>
            <person name="Picot A."/>
            <person name="Baraldi E."/>
            <person name="Sukno S."/>
            <person name="Thon M."/>
            <person name="Le Floch G."/>
        </authorList>
    </citation>
    <scope>NUCLEOTIDE SEQUENCE</scope>
    <source>
        <strain evidence="10">IMI 504893</strain>
    </source>
</reference>
<evidence type="ECO:0000256" key="4">
    <source>
        <dbReference type="ARBA" id="ARBA00022692"/>
    </source>
</evidence>
<dbReference type="GO" id="GO:0000045">
    <property type="term" value="P:autophagosome assembly"/>
    <property type="evidence" value="ECO:0007669"/>
    <property type="project" value="TreeGrafter"/>
</dbReference>
<feature type="compositionally biased region" description="Basic and acidic residues" evidence="8">
    <location>
        <begin position="13"/>
        <end position="25"/>
    </location>
</feature>
<keyword evidence="5" id="KW-0256">Endoplasmic reticulum</keyword>
<keyword evidence="4 9" id="KW-0812">Transmembrane</keyword>
<comment type="similarity">
    <text evidence="2">Belongs to the EMC6 family.</text>
</comment>
<gene>
    <name evidence="10" type="ORF">CLUP02_05499</name>
</gene>
<comment type="subcellular location">
    <subcellularLocation>
        <location evidence="1">Endoplasmic reticulum membrane</location>
        <topology evidence="1">Multi-pass membrane protein</topology>
    </subcellularLocation>
</comment>
<dbReference type="RefSeq" id="XP_049141649.1">
    <property type="nucleotide sequence ID" value="XM_049284506.1"/>
</dbReference>
<feature type="transmembrane region" description="Helical" evidence="9">
    <location>
        <begin position="57"/>
        <end position="77"/>
    </location>
</feature>
<evidence type="ECO:0000256" key="6">
    <source>
        <dbReference type="ARBA" id="ARBA00022989"/>
    </source>
</evidence>
<organism evidence="10 11">
    <name type="scientific">Colletotrichum lupini</name>
    <dbReference type="NCBI Taxonomy" id="145971"/>
    <lineage>
        <taxon>Eukaryota</taxon>
        <taxon>Fungi</taxon>
        <taxon>Dikarya</taxon>
        <taxon>Ascomycota</taxon>
        <taxon>Pezizomycotina</taxon>
        <taxon>Sordariomycetes</taxon>
        <taxon>Hypocreomycetidae</taxon>
        <taxon>Glomerellales</taxon>
        <taxon>Glomerellaceae</taxon>
        <taxon>Colletotrichum</taxon>
        <taxon>Colletotrichum acutatum species complex</taxon>
    </lineage>
</organism>
<dbReference type="AlphaFoldDB" id="A0A9Q8WDS0"/>
<protein>
    <recommendedName>
        <fullName evidence="3">ER membrane protein complex subunit 6</fullName>
    </recommendedName>
</protein>
<evidence type="ECO:0000256" key="8">
    <source>
        <dbReference type="SAM" id="MobiDB-lite"/>
    </source>
</evidence>
<dbReference type="Proteomes" id="UP000830671">
    <property type="component" value="Chromosome 3"/>
</dbReference>
<feature type="non-terminal residue" evidence="10">
    <location>
        <position position="1"/>
    </location>
</feature>
<feature type="transmembrane region" description="Helical" evidence="9">
    <location>
        <begin position="83"/>
        <end position="103"/>
    </location>
</feature>
<evidence type="ECO:0000313" key="11">
    <source>
        <dbReference type="Proteomes" id="UP000830671"/>
    </source>
</evidence>
<dbReference type="PANTHER" id="PTHR20994">
    <property type="entry name" value="ER MEMBRANE PROTEIN COMPLEX SUBUNIT 6"/>
    <property type="match status" value="1"/>
</dbReference>
<keyword evidence="11" id="KW-1185">Reference proteome</keyword>
<sequence length="151" mass="16746">YDRETQGLPLPPDKTRALRRPDKRAPHTSNTATMPSERDYQISPIVQESVMHNTKTLSNLQSLSASLFGVAAGILGLESYSGFLFYLVFSFITAALFYVLRIAPESTSAGFPFLSTSRYFKGPFDFWTSGLLGGLSGFILTWTLFYGLVRA</sequence>
<proteinExistence type="inferred from homology"/>
<name>A0A9Q8WDS0_9PEZI</name>
<evidence type="ECO:0000256" key="1">
    <source>
        <dbReference type="ARBA" id="ARBA00004477"/>
    </source>
</evidence>
<dbReference type="Pfam" id="PF07019">
    <property type="entry name" value="EMC6"/>
    <property type="match status" value="1"/>
</dbReference>
<evidence type="ECO:0000313" key="10">
    <source>
        <dbReference type="EMBL" id="UQC80018.1"/>
    </source>
</evidence>